<evidence type="ECO:0000313" key="4">
    <source>
        <dbReference type="EMBL" id="GAA3913233.1"/>
    </source>
</evidence>
<evidence type="ECO:0000259" key="1">
    <source>
        <dbReference type="Pfam" id="PF13387"/>
    </source>
</evidence>
<dbReference type="InterPro" id="IPR057165">
    <property type="entry name" value="DUF7843"/>
</dbReference>
<proteinExistence type="predicted"/>
<evidence type="ECO:0000259" key="3">
    <source>
        <dbReference type="Pfam" id="PF25225"/>
    </source>
</evidence>
<feature type="domain" description="DUF7843" evidence="3">
    <location>
        <begin position="2"/>
        <end position="80"/>
    </location>
</feature>
<dbReference type="Pfam" id="PF13387">
    <property type="entry name" value="Lnb_N"/>
    <property type="match status" value="1"/>
</dbReference>
<feature type="domain" description="DUF7840" evidence="2">
    <location>
        <begin position="370"/>
        <end position="589"/>
    </location>
</feature>
<organism evidence="4 5">
    <name type="scientific">Litoribacillus peritrichatus</name>
    <dbReference type="NCBI Taxonomy" id="718191"/>
    <lineage>
        <taxon>Bacteria</taxon>
        <taxon>Pseudomonadati</taxon>
        <taxon>Pseudomonadota</taxon>
        <taxon>Gammaproteobacteria</taxon>
        <taxon>Oceanospirillales</taxon>
        <taxon>Oceanospirillaceae</taxon>
        <taxon>Litoribacillus</taxon>
    </lineage>
</organism>
<name>A0ABP7M3B2_9GAMM</name>
<reference evidence="5" key="1">
    <citation type="journal article" date="2019" name="Int. J. Syst. Evol. Microbiol.">
        <title>The Global Catalogue of Microorganisms (GCM) 10K type strain sequencing project: providing services to taxonomists for standard genome sequencing and annotation.</title>
        <authorList>
            <consortium name="The Broad Institute Genomics Platform"/>
            <consortium name="The Broad Institute Genome Sequencing Center for Infectious Disease"/>
            <person name="Wu L."/>
            <person name="Ma J."/>
        </authorList>
    </citation>
    <scope>NUCLEOTIDE SEQUENCE [LARGE SCALE GENOMIC DNA]</scope>
    <source>
        <strain evidence="5">JCM 17551</strain>
    </source>
</reference>
<sequence>MKLAEEQTWLALLHFHEDSFSSTGYSSYVDDPDFFYSKEGDTNSEAELLATIERLFSQEETGNEQAQCRFVFRYQWLSEQLSIDPKELPAVDCADYKQWRSEVNAHSASLIFPASTLNSPSSMFGHTLLRFDPKDIDDGSDWLSYALNFGANVDSGDNSIFFAYRGLAGGYPGVYNMMRYFEKIKEYNRMENRDMWEYKLNLTPEEVDLMLAHVWELKDINFDYFFLDENCSFRLLELMELVRPTVNLTNQFSYAVIPTNTVRAVIQEDMVDEIRFRPSEVSSLRSRIKALSNEQQALARALADDTQVLESDSFKALTVEEQGKVVQLAYSYLRYEQRQTQRSKDMAKRSHKLLLTLNKLPTQALEVEAPESPENGHETSMIAYGVGERNEDFYQQINFRVNYHDLLDNELGYLRGAQIMFANSELRYYEDAGFKFNRFDLIDINSISKRNLFLTPLSWRVNVGYERVFSETDDTGVLQVNAGAGHTYEMTDDIAFYGLLTARAEHNEDFDYLVEPAFGSAIGLLNNTSFGAQRIDVNGYKFFNGEYRAKAEFNQNFNLSVNHALRVTLGYEWHKDDTFSEMLASYRYYF</sequence>
<accession>A0ABP7M3B2</accession>
<gene>
    <name evidence="4" type="ORF">GCM10022277_04860</name>
</gene>
<dbReference type="InterPro" id="IPR025178">
    <property type="entry name" value="Lnb_N"/>
</dbReference>
<keyword evidence="5" id="KW-1185">Reference proteome</keyword>
<comment type="caution">
    <text evidence="4">The sequence shown here is derived from an EMBL/GenBank/DDBJ whole genome shotgun (WGS) entry which is preliminary data.</text>
</comment>
<feature type="domain" description="Lnb N-terminal periplasmic" evidence="1">
    <location>
        <begin position="96"/>
        <end position="267"/>
    </location>
</feature>
<evidence type="ECO:0000259" key="2">
    <source>
        <dbReference type="Pfam" id="PF25222"/>
    </source>
</evidence>
<dbReference type="Pfam" id="PF25225">
    <property type="entry name" value="DUF7843"/>
    <property type="match status" value="1"/>
</dbReference>
<dbReference type="Pfam" id="PF25222">
    <property type="entry name" value="DUF7840"/>
    <property type="match status" value="1"/>
</dbReference>
<evidence type="ECO:0000313" key="5">
    <source>
        <dbReference type="Proteomes" id="UP001501565"/>
    </source>
</evidence>
<dbReference type="Proteomes" id="UP001501565">
    <property type="component" value="Unassembled WGS sequence"/>
</dbReference>
<dbReference type="InterPro" id="IPR057162">
    <property type="entry name" value="DUF7840"/>
</dbReference>
<dbReference type="EMBL" id="BAABBN010000004">
    <property type="protein sequence ID" value="GAA3913233.1"/>
    <property type="molecule type" value="Genomic_DNA"/>
</dbReference>
<protein>
    <submittedName>
        <fullName evidence="4">DUF4105 domain-containing protein</fullName>
    </submittedName>
</protein>